<evidence type="ECO:0000259" key="4">
    <source>
        <dbReference type="Pfam" id="PF20720"/>
    </source>
</evidence>
<dbReference type="SMART" id="SM00248">
    <property type="entry name" value="ANK"/>
    <property type="match status" value="4"/>
</dbReference>
<dbReference type="OrthoDB" id="5988093at2759"/>
<dbReference type="EMBL" id="CAJPWZ010003296">
    <property type="protein sequence ID" value="CAG2256157.1"/>
    <property type="molecule type" value="Genomic_DNA"/>
</dbReference>
<dbReference type="InterPro" id="IPR002110">
    <property type="entry name" value="Ankyrin_rpt"/>
</dbReference>
<protein>
    <recommendedName>
        <fullName evidence="4">Novel STAND NTPase 3 domain-containing protein</fullName>
    </recommendedName>
</protein>
<dbReference type="Proteomes" id="UP000683360">
    <property type="component" value="Unassembled WGS sequence"/>
</dbReference>
<name>A0A8S3VM11_MYTED</name>
<comment type="caution">
    <text evidence="5">The sequence shown here is derived from an EMBL/GenBank/DDBJ whole genome shotgun (WGS) entry which is preliminary data.</text>
</comment>
<dbReference type="PANTHER" id="PTHR24171">
    <property type="entry name" value="ANKYRIN REPEAT DOMAIN-CONTAINING PROTEIN 39-RELATED"/>
    <property type="match status" value="1"/>
</dbReference>
<dbReference type="InterPro" id="IPR049050">
    <property type="entry name" value="nSTAND3"/>
</dbReference>
<dbReference type="Pfam" id="PF12796">
    <property type="entry name" value="Ank_2"/>
    <property type="match status" value="2"/>
</dbReference>
<dbReference type="InterPro" id="IPR027417">
    <property type="entry name" value="P-loop_NTPase"/>
</dbReference>
<dbReference type="AlphaFoldDB" id="A0A8S3VM11"/>
<evidence type="ECO:0000256" key="1">
    <source>
        <dbReference type="ARBA" id="ARBA00022737"/>
    </source>
</evidence>
<keyword evidence="1" id="KW-0677">Repeat</keyword>
<dbReference type="Pfam" id="PF20720">
    <property type="entry name" value="nSTAND3"/>
    <property type="match status" value="1"/>
</dbReference>
<feature type="repeat" description="ANK" evidence="3">
    <location>
        <begin position="675"/>
        <end position="707"/>
    </location>
</feature>
<sequence>MADDTGLIPIQQSIPSDLQDKVTAISDLCSKTADNIDKQTYNTHLKCYKPTKTILNYAAINTNIDKFRRNDKQYDYRVYNAADLSKLFLQTHMAKYTAIDDSCDSSALLGIIINIDKFSPSLRSTAQDARLIIRNPWAHCDFTEWDSIKFLSCFKLMEQIIKDLQLNASVLGDLSKWEKSGISFLSGTPLGLELVNEIREQTRSLAEYAQTVAASADDNFAKIQMELVEMTKTFDDRITYIERELEKKAKDDKLMQDRLLNLEEYNTLLENELQRLDQETIPKHKKRATEHVISKICSSNIAVVTGSSGSGKSFLIHHVALHLHSIDEYEIIPSSFVTAPSDIINYRNENRNQVFVIDDICGKHNVNLQIVQTWKDLTGQVEEIFKDNVIESKNTAVRTDKTKFAKLLISCRLEVFKDKRFQRLCCFTKHEWTYLKKTGMSYLFVHDKIFDIAAVVYGQHFRECIIKFANGSFIGDRYVFESLGTTNNESLIIIPEDTEEYYFERLTMDLSNKNIYSTLHNKQLVFDLFRIKLVQFFEKNIEVTKAIFNQLNESGIVKKIDYNDDSNSSDDEIEELVSSVLTEAILEGFEDIIEFLIKLGCEVNLYDSDGRSPLYTASERGFTNIVKLLLNHHCDVSTESLCMYCPLTVACKHGYTEIVKLLIENEVDVSQRSFLDGTPLANACERGHLDIVVLLLQQGADVNEFDTFCDH</sequence>
<keyword evidence="6" id="KW-1185">Reference proteome</keyword>
<accession>A0A8S3VM11</accession>
<dbReference type="Gene3D" id="3.40.50.300">
    <property type="entry name" value="P-loop containing nucleotide triphosphate hydrolases"/>
    <property type="match status" value="1"/>
</dbReference>
<dbReference type="SUPFAM" id="SSF48403">
    <property type="entry name" value="Ankyrin repeat"/>
    <property type="match status" value="1"/>
</dbReference>
<organism evidence="5 6">
    <name type="scientific">Mytilus edulis</name>
    <name type="common">Blue mussel</name>
    <dbReference type="NCBI Taxonomy" id="6550"/>
    <lineage>
        <taxon>Eukaryota</taxon>
        <taxon>Metazoa</taxon>
        <taxon>Spiralia</taxon>
        <taxon>Lophotrochozoa</taxon>
        <taxon>Mollusca</taxon>
        <taxon>Bivalvia</taxon>
        <taxon>Autobranchia</taxon>
        <taxon>Pteriomorphia</taxon>
        <taxon>Mytilida</taxon>
        <taxon>Mytiloidea</taxon>
        <taxon>Mytilidae</taxon>
        <taxon>Mytilinae</taxon>
        <taxon>Mytilus</taxon>
    </lineage>
</organism>
<dbReference type="Gene3D" id="1.25.40.20">
    <property type="entry name" value="Ankyrin repeat-containing domain"/>
    <property type="match status" value="1"/>
</dbReference>
<evidence type="ECO:0000313" key="6">
    <source>
        <dbReference type="Proteomes" id="UP000683360"/>
    </source>
</evidence>
<proteinExistence type="predicted"/>
<dbReference type="PROSITE" id="PS50297">
    <property type="entry name" value="ANK_REP_REGION"/>
    <property type="match status" value="2"/>
</dbReference>
<feature type="repeat" description="ANK" evidence="3">
    <location>
        <begin position="609"/>
        <end position="641"/>
    </location>
</feature>
<reference evidence="5" key="1">
    <citation type="submission" date="2021-03" db="EMBL/GenBank/DDBJ databases">
        <authorList>
            <person name="Bekaert M."/>
        </authorList>
    </citation>
    <scope>NUCLEOTIDE SEQUENCE</scope>
</reference>
<evidence type="ECO:0000256" key="3">
    <source>
        <dbReference type="PROSITE-ProRule" id="PRU00023"/>
    </source>
</evidence>
<dbReference type="PROSITE" id="PS50088">
    <property type="entry name" value="ANK_REPEAT"/>
    <property type="match status" value="2"/>
</dbReference>
<dbReference type="InterPro" id="IPR036770">
    <property type="entry name" value="Ankyrin_rpt-contain_sf"/>
</dbReference>
<evidence type="ECO:0000256" key="2">
    <source>
        <dbReference type="ARBA" id="ARBA00023043"/>
    </source>
</evidence>
<gene>
    <name evidence="5" type="ORF">MEDL_67492</name>
</gene>
<dbReference type="SUPFAM" id="SSF52540">
    <property type="entry name" value="P-loop containing nucleoside triphosphate hydrolases"/>
    <property type="match status" value="1"/>
</dbReference>
<keyword evidence="2 3" id="KW-0040">ANK repeat</keyword>
<feature type="domain" description="Novel STAND NTPase 3" evidence="4">
    <location>
        <begin position="286"/>
        <end position="418"/>
    </location>
</feature>
<evidence type="ECO:0000313" key="5">
    <source>
        <dbReference type="EMBL" id="CAG2256157.1"/>
    </source>
</evidence>